<comment type="subcellular location">
    <subcellularLocation>
        <location evidence="1">Membrane</location>
        <topology evidence="1">Single-pass membrane protein</topology>
    </subcellularLocation>
</comment>
<sequence>MSQLKILGFTPNRFGVMRFFRGIKTNAILKDSKPPTTSSSSSSQSFPGSHTLRPSEWEKTILVFGKKFPNKKSIPETVSMEIMQAAMSRARIRIANGMMIFALLGCLYVVITGKQEAKQVMKNAETSHDEFRRQITAEYKALAADASKK</sequence>
<evidence type="ECO:0008006" key="10">
    <source>
        <dbReference type="Google" id="ProtNLM"/>
    </source>
</evidence>
<keyword evidence="3 7" id="KW-0812">Transmembrane</keyword>
<evidence type="ECO:0000256" key="2">
    <source>
        <dbReference type="ARBA" id="ARBA00007363"/>
    </source>
</evidence>
<feature type="transmembrane region" description="Helical" evidence="7">
    <location>
        <begin position="92"/>
        <end position="111"/>
    </location>
</feature>
<reference evidence="8" key="2">
    <citation type="submission" date="2023-03" db="EMBL/GenBank/DDBJ databases">
        <authorList>
            <person name="Inwood S.N."/>
            <person name="Skelly J.G."/>
            <person name="Guhlin J."/>
            <person name="Harrop T.W.R."/>
            <person name="Goldson S.G."/>
            <person name="Dearden P.K."/>
        </authorList>
    </citation>
    <scope>NUCLEOTIDE SEQUENCE</scope>
    <source>
        <strain evidence="8">Irish</strain>
        <tissue evidence="8">Whole body</tissue>
    </source>
</reference>
<comment type="similarity">
    <text evidence="2">Belongs to the UPF0389 family.</text>
</comment>
<dbReference type="EMBL" id="JAQQBS010001422">
    <property type="protein sequence ID" value="KAK0163823.1"/>
    <property type="molecule type" value="Genomic_DNA"/>
</dbReference>
<evidence type="ECO:0000256" key="7">
    <source>
        <dbReference type="SAM" id="Phobius"/>
    </source>
</evidence>
<evidence type="ECO:0000256" key="3">
    <source>
        <dbReference type="ARBA" id="ARBA00022692"/>
    </source>
</evidence>
<name>A0AA39KJI3_9HYME</name>
<dbReference type="PANTHER" id="PTHR13674:SF5">
    <property type="entry name" value="UPF0389 PROTEIN CG9231"/>
    <property type="match status" value="1"/>
</dbReference>
<dbReference type="GO" id="GO:0016020">
    <property type="term" value="C:membrane"/>
    <property type="evidence" value="ECO:0007669"/>
    <property type="project" value="UniProtKB-SubCell"/>
</dbReference>
<evidence type="ECO:0000313" key="8">
    <source>
        <dbReference type="EMBL" id="KAK0163823.1"/>
    </source>
</evidence>
<feature type="region of interest" description="Disordered" evidence="6">
    <location>
        <begin position="30"/>
        <end position="53"/>
    </location>
</feature>
<accession>A0AA39KJI3</accession>
<protein>
    <recommendedName>
        <fullName evidence="10">Growth and transformation-dependent protein</fullName>
    </recommendedName>
</protein>
<proteinExistence type="inferred from homology"/>
<dbReference type="Pfam" id="PF06388">
    <property type="entry name" value="DUF1075"/>
    <property type="match status" value="1"/>
</dbReference>
<comment type="caution">
    <text evidence="8">The sequence shown here is derived from an EMBL/GenBank/DDBJ whole genome shotgun (WGS) entry which is preliminary data.</text>
</comment>
<evidence type="ECO:0000313" key="9">
    <source>
        <dbReference type="Proteomes" id="UP001168990"/>
    </source>
</evidence>
<dbReference type="PANTHER" id="PTHR13674">
    <property type="entry name" value="GROWTH AND TRANSFORMATION-DEPENDENT PROTEIN"/>
    <property type="match status" value="1"/>
</dbReference>
<evidence type="ECO:0000256" key="6">
    <source>
        <dbReference type="SAM" id="MobiDB-lite"/>
    </source>
</evidence>
<organism evidence="8 9">
    <name type="scientific">Microctonus aethiopoides</name>
    <dbReference type="NCBI Taxonomy" id="144406"/>
    <lineage>
        <taxon>Eukaryota</taxon>
        <taxon>Metazoa</taxon>
        <taxon>Ecdysozoa</taxon>
        <taxon>Arthropoda</taxon>
        <taxon>Hexapoda</taxon>
        <taxon>Insecta</taxon>
        <taxon>Pterygota</taxon>
        <taxon>Neoptera</taxon>
        <taxon>Endopterygota</taxon>
        <taxon>Hymenoptera</taxon>
        <taxon>Apocrita</taxon>
        <taxon>Ichneumonoidea</taxon>
        <taxon>Braconidae</taxon>
        <taxon>Euphorinae</taxon>
        <taxon>Microctonus</taxon>
    </lineage>
</organism>
<dbReference type="Proteomes" id="UP001168990">
    <property type="component" value="Unassembled WGS sequence"/>
</dbReference>
<evidence type="ECO:0000256" key="1">
    <source>
        <dbReference type="ARBA" id="ARBA00004167"/>
    </source>
</evidence>
<feature type="compositionally biased region" description="Low complexity" evidence="6">
    <location>
        <begin position="34"/>
        <end position="51"/>
    </location>
</feature>
<dbReference type="InterPro" id="IPR009432">
    <property type="entry name" value="DUF1075"/>
</dbReference>
<keyword evidence="9" id="KW-1185">Reference proteome</keyword>
<keyword evidence="5 7" id="KW-0472">Membrane</keyword>
<dbReference type="AlphaFoldDB" id="A0AA39KJI3"/>
<evidence type="ECO:0000256" key="5">
    <source>
        <dbReference type="ARBA" id="ARBA00023136"/>
    </source>
</evidence>
<keyword evidence="4 7" id="KW-1133">Transmembrane helix</keyword>
<gene>
    <name evidence="8" type="ORF">PV328_002514</name>
</gene>
<reference evidence="8" key="1">
    <citation type="journal article" date="2023" name="bioRxiv">
        <title>Scaffold-level genome assemblies of two parasitoid biocontrol wasps reveal the parthenogenesis mechanism and an associated novel virus.</title>
        <authorList>
            <person name="Inwood S."/>
            <person name="Skelly J."/>
            <person name="Guhlin J."/>
            <person name="Harrop T."/>
            <person name="Goldson S."/>
            <person name="Dearden P."/>
        </authorList>
    </citation>
    <scope>NUCLEOTIDE SEQUENCE</scope>
    <source>
        <strain evidence="8">Irish</strain>
        <tissue evidence="8">Whole body</tissue>
    </source>
</reference>
<evidence type="ECO:0000256" key="4">
    <source>
        <dbReference type="ARBA" id="ARBA00022989"/>
    </source>
</evidence>